<dbReference type="PANTHER" id="PTHR10672">
    <property type="entry name" value="ADDUCIN"/>
    <property type="match status" value="1"/>
</dbReference>
<dbReference type="GO" id="GO:0005856">
    <property type="term" value="C:cytoskeleton"/>
    <property type="evidence" value="ECO:0007669"/>
    <property type="project" value="TreeGrafter"/>
</dbReference>
<accession>A0A381QBV5</accession>
<feature type="domain" description="Class II aldolase/adducin N-terminal" evidence="1">
    <location>
        <begin position="33"/>
        <end position="216"/>
    </location>
</feature>
<dbReference type="PANTHER" id="PTHR10672:SF3">
    <property type="entry name" value="PROTEIN HU-LI TAI SHAO"/>
    <property type="match status" value="1"/>
</dbReference>
<dbReference type="SUPFAM" id="SSF53639">
    <property type="entry name" value="AraD/HMP-PK domain-like"/>
    <property type="match status" value="1"/>
</dbReference>
<reference evidence="2" key="1">
    <citation type="submission" date="2018-05" db="EMBL/GenBank/DDBJ databases">
        <authorList>
            <person name="Lanie J.A."/>
            <person name="Ng W.-L."/>
            <person name="Kazmierczak K.M."/>
            <person name="Andrzejewski T.M."/>
            <person name="Davidsen T.M."/>
            <person name="Wayne K.J."/>
            <person name="Tettelin H."/>
            <person name="Glass J.I."/>
            <person name="Rusch D."/>
            <person name="Podicherti R."/>
            <person name="Tsui H.-C.T."/>
            <person name="Winkler M.E."/>
        </authorList>
    </citation>
    <scope>NUCLEOTIDE SEQUENCE</scope>
</reference>
<dbReference type="EMBL" id="UINC01001235">
    <property type="protein sequence ID" value="SUZ75133.1"/>
    <property type="molecule type" value="Genomic_DNA"/>
</dbReference>
<dbReference type="Pfam" id="PF00596">
    <property type="entry name" value="Aldolase_II"/>
    <property type="match status" value="1"/>
</dbReference>
<dbReference type="GO" id="GO:0051015">
    <property type="term" value="F:actin filament binding"/>
    <property type="evidence" value="ECO:0007669"/>
    <property type="project" value="TreeGrafter"/>
</dbReference>
<gene>
    <name evidence="2" type="ORF">METZ01_LOCUS27987</name>
</gene>
<dbReference type="InterPro" id="IPR001303">
    <property type="entry name" value="Aldolase_II/adducin_N"/>
</dbReference>
<dbReference type="NCBIfam" id="NF005689">
    <property type="entry name" value="PRK07490.1"/>
    <property type="match status" value="1"/>
</dbReference>
<dbReference type="SMART" id="SM01007">
    <property type="entry name" value="Aldolase_II"/>
    <property type="match status" value="1"/>
</dbReference>
<dbReference type="Gene3D" id="3.40.225.10">
    <property type="entry name" value="Class II aldolase/adducin N-terminal domain"/>
    <property type="match status" value="1"/>
</dbReference>
<dbReference type="InterPro" id="IPR036409">
    <property type="entry name" value="Aldolase_II/adducin_N_sf"/>
</dbReference>
<dbReference type="InterPro" id="IPR051017">
    <property type="entry name" value="Aldolase-II_Adducin_sf"/>
</dbReference>
<evidence type="ECO:0000259" key="1">
    <source>
        <dbReference type="SMART" id="SM01007"/>
    </source>
</evidence>
<evidence type="ECO:0000313" key="2">
    <source>
        <dbReference type="EMBL" id="SUZ75133.1"/>
    </source>
</evidence>
<sequence length="267" mass="30042">MPWGIIQYTEWLKMATVSISQKTNAGAYVEQRAMLAASFRWTARLNLHEGVANHYSLAVNESGTDFLMNPNQRHFSQIRASDLLLLNVHDEDVMQRQDAPDATAWGLHGSIHRHCPGIKCLMHVHPIYSTVLASLADSRLPAIDQNTATFFNRVVIDEDYGGLALADEGARCAEMLSDNPCHVMIMGNHGILVIGDTVAQAFNRMYYFERAAETYIKALWTGQPLRRMSDEMAESLAAALETYYGPTYSHFTELVAVLDREEPDYRD</sequence>
<organism evidence="2">
    <name type="scientific">marine metagenome</name>
    <dbReference type="NCBI Taxonomy" id="408172"/>
    <lineage>
        <taxon>unclassified sequences</taxon>
        <taxon>metagenomes</taxon>
        <taxon>ecological metagenomes</taxon>
    </lineage>
</organism>
<protein>
    <recommendedName>
        <fullName evidence="1">Class II aldolase/adducin N-terminal domain-containing protein</fullName>
    </recommendedName>
</protein>
<name>A0A381QBV5_9ZZZZ</name>
<proteinExistence type="predicted"/>
<dbReference type="AlphaFoldDB" id="A0A381QBV5"/>